<dbReference type="PANTHER" id="PTHR24314:SF20">
    <property type="entry name" value="STEROL CARRIER PROTEIN 2"/>
    <property type="match status" value="1"/>
</dbReference>
<dbReference type="EMBL" id="DSFE01000083">
    <property type="protein sequence ID" value="HEU97965.1"/>
    <property type="molecule type" value="Genomic_DNA"/>
</dbReference>
<accession>A0A7C2UR46</accession>
<proteinExistence type="predicted"/>
<dbReference type="FunFam" id="3.40.50.720:FF:000084">
    <property type="entry name" value="Short-chain dehydrogenase reductase"/>
    <property type="match status" value="1"/>
</dbReference>
<comment type="caution">
    <text evidence="1">The sequence shown here is derived from an EMBL/GenBank/DDBJ whole genome shotgun (WGS) entry which is preliminary data.</text>
</comment>
<evidence type="ECO:0000313" key="1">
    <source>
        <dbReference type="EMBL" id="HEU97965.1"/>
    </source>
</evidence>
<dbReference type="InterPro" id="IPR036291">
    <property type="entry name" value="NAD(P)-bd_dom_sf"/>
</dbReference>
<sequence length="250" mass="27405">MSSRLGIEGCTVFIADIDEAAGRIREGIFRNEGIDAHFVNVDVSKETDVEKLMRLAGGSRGKIDVLVNNAGIPFTGNDLEKQSSEEFMRIIGTNLYGPWICAKHSLKYMKKDGGVIINIASTRAYQSEENTEPYSASKGGILALTHALAISLSKYRIRVISVSPGWIDTSEWQIPPRKPKLNELDHIQHPAGRVGKPEDVASLIAFLASSEAEWITAADFIIDGGMTKKMIYLDEGIIKRAIEALNRGTS</sequence>
<dbReference type="PRINTS" id="PR00081">
    <property type="entry name" value="GDHRDH"/>
</dbReference>
<gene>
    <name evidence="1" type="ORF">ENO36_03820</name>
</gene>
<name>A0A7C2UR46_9CREN</name>
<organism evidence="1">
    <name type="scientific">Fervidicoccus fontis</name>
    <dbReference type="NCBI Taxonomy" id="683846"/>
    <lineage>
        <taxon>Archaea</taxon>
        <taxon>Thermoproteota</taxon>
        <taxon>Thermoprotei</taxon>
        <taxon>Fervidicoccales</taxon>
        <taxon>Fervidicoccaceae</taxon>
        <taxon>Fervidicoccus</taxon>
    </lineage>
</organism>
<dbReference type="SUPFAM" id="SSF51735">
    <property type="entry name" value="NAD(P)-binding Rossmann-fold domains"/>
    <property type="match status" value="1"/>
</dbReference>
<dbReference type="InterPro" id="IPR052625">
    <property type="entry name" value="Chl_b_Red"/>
</dbReference>
<protein>
    <submittedName>
        <fullName evidence="1">SDR family oxidoreductase</fullName>
    </submittedName>
</protein>
<dbReference type="Proteomes" id="UP000885664">
    <property type="component" value="Unassembled WGS sequence"/>
</dbReference>
<dbReference type="PROSITE" id="PS00061">
    <property type="entry name" value="ADH_SHORT"/>
    <property type="match status" value="1"/>
</dbReference>
<dbReference type="PRINTS" id="PR00080">
    <property type="entry name" value="SDRFAMILY"/>
</dbReference>
<dbReference type="PANTHER" id="PTHR24314">
    <property type="entry name" value="NON-SPECIFIC LIPID TRANSFER PROTEIN-RELATED"/>
    <property type="match status" value="1"/>
</dbReference>
<dbReference type="InterPro" id="IPR002347">
    <property type="entry name" value="SDR_fam"/>
</dbReference>
<reference evidence="1" key="1">
    <citation type="journal article" date="2020" name="mSystems">
        <title>Genome- and Community-Level Interaction Insights into Carbon Utilization and Element Cycling Functions of Hydrothermarchaeota in Hydrothermal Sediment.</title>
        <authorList>
            <person name="Zhou Z."/>
            <person name="Liu Y."/>
            <person name="Xu W."/>
            <person name="Pan J."/>
            <person name="Luo Z.H."/>
            <person name="Li M."/>
        </authorList>
    </citation>
    <scope>NUCLEOTIDE SEQUENCE [LARGE SCALE GENOMIC DNA]</scope>
    <source>
        <strain evidence="1">SpSt-1259</strain>
    </source>
</reference>
<dbReference type="Gene3D" id="3.40.50.720">
    <property type="entry name" value="NAD(P)-binding Rossmann-like Domain"/>
    <property type="match status" value="1"/>
</dbReference>
<dbReference type="InterPro" id="IPR020904">
    <property type="entry name" value="Sc_DH/Rdtase_CS"/>
</dbReference>
<dbReference type="Pfam" id="PF13561">
    <property type="entry name" value="adh_short_C2"/>
    <property type="match status" value="1"/>
</dbReference>
<dbReference type="AlphaFoldDB" id="A0A7C2UR46"/>